<feature type="transmembrane region" description="Helical" evidence="1">
    <location>
        <begin position="46"/>
        <end position="68"/>
    </location>
</feature>
<evidence type="ECO:0000313" key="3">
    <source>
        <dbReference type="Proteomes" id="UP000532936"/>
    </source>
</evidence>
<sequence>MLRERDRPRLWRAAFAVIGWAALALQYVLMAAPAEGWAVLDRTVNYFSFFTILTNILVALALTGPLMSPRRRVARWTASGGVRAAIAMYIVVVGVVYHFLIAPNWKPEGLTFGVNLVLHYVMPAAFLLDWLWFTPKGRLRWVDPMKWLAFPLVYAGWTLAHGLTTHWWPYGFVNVDELGLGRVLAVFAGLMVCFLLVGLALVGLDRVFGRTVRDSSAPAL</sequence>
<keyword evidence="1" id="KW-0472">Membrane</keyword>
<keyword evidence="1" id="KW-1133">Transmembrane helix</keyword>
<name>A0A7W6A2B1_9CAUL</name>
<feature type="transmembrane region" description="Helical" evidence="1">
    <location>
        <begin position="80"/>
        <end position="100"/>
    </location>
</feature>
<dbReference type="RefSeq" id="WP_183194839.1">
    <property type="nucleotide sequence ID" value="NZ_JACIDA010000001.1"/>
</dbReference>
<feature type="transmembrane region" description="Helical" evidence="1">
    <location>
        <begin position="112"/>
        <end position="133"/>
    </location>
</feature>
<feature type="transmembrane region" description="Helical" evidence="1">
    <location>
        <begin position="145"/>
        <end position="163"/>
    </location>
</feature>
<gene>
    <name evidence="2" type="ORF">GGR11_000089</name>
</gene>
<dbReference type="EMBL" id="JACIDA010000001">
    <property type="protein sequence ID" value="MBB3870575.1"/>
    <property type="molecule type" value="Genomic_DNA"/>
</dbReference>
<keyword evidence="1" id="KW-0812">Transmembrane</keyword>
<feature type="transmembrane region" description="Helical" evidence="1">
    <location>
        <begin position="183"/>
        <end position="204"/>
    </location>
</feature>
<evidence type="ECO:0008006" key="4">
    <source>
        <dbReference type="Google" id="ProtNLM"/>
    </source>
</evidence>
<reference evidence="2 3" key="1">
    <citation type="submission" date="2020-08" db="EMBL/GenBank/DDBJ databases">
        <title>Genomic Encyclopedia of Type Strains, Phase IV (KMG-IV): sequencing the most valuable type-strain genomes for metagenomic binning, comparative biology and taxonomic classification.</title>
        <authorList>
            <person name="Goeker M."/>
        </authorList>
    </citation>
    <scope>NUCLEOTIDE SEQUENCE [LARGE SCALE GENOMIC DNA]</scope>
    <source>
        <strain evidence="2 3">DSM 14878</strain>
    </source>
</reference>
<dbReference type="InterPro" id="IPR049713">
    <property type="entry name" value="Pr6Pr-like"/>
</dbReference>
<organism evidence="2 3">
    <name type="scientific">Brevundimonas mediterranea</name>
    <dbReference type="NCBI Taxonomy" id="74329"/>
    <lineage>
        <taxon>Bacteria</taxon>
        <taxon>Pseudomonadati</taxon>
        <taxon>Pseudomonadota</taxon>
        <taxon>Alphaproteobacteria</taxon>
        <taxon>Caulobacterales</taxon>
        <taxon>Caulobacteraceae</taxon>
        <taxon>Brevundimonas</taxon>
    </lineage>
</organism>
<accession>A0A7W6A2B1</accession>
<dbReference type="AlphaFoldDB" id="A0A7W6A2B1"/>
<dbReference type="NCBIfam" id="NF038065">
    <property type="entry name" value="Pr6Pr"/>
    <property type="match status" value="1"/>
</dbReference>
<protein>
    <recommendedName>
        <fullName evidence="4">Pr6Pr family membrane protein</fullName>
    </recommendedName>
</protein>
<proteinExistence type="predicted"/>
<evidence type="ECO:0000256" key="1">
    <source>
        <dbReference type="SAM" id="Phobius"/>
    </source>
</evidence>
<dbReference type="Proteomes" id="UP000532936">
    <property type="component" value="Unassembled WGS sequence"/>
</dbReference>
<evidence type="ECO:0000313" key="2">
    <source>
        <dbReference type="EMBL" id="MBB3870575.1"/>
    </source>
</evidence>
<comment type="caution">
    <text evidence="2">The sequence shown here is derived from an EMBL/GenBank/DDBJ whole genome shotgun (WGS) entry which is preliminary data.</text>
</comment>